<dbReference type="EMBL" id="JACJTA010000031">
    <property type="protein sequence ID" value="MBD2605934.1"/>
    <property type="molecule type" value="Genomic_DNA"/>
</dbReference>
<gene>
    <name evidence="1" type="ORF">H6G81_15745</name>
</gene>
<organism evidence="1 2">
    <name type="scientific">Scytonema hofmannii FACHB-248</name>
    <dbReference type="NCBI Taxonomy" id="1842502"/>
    <lineage>
        <taxon>Bacteria</taxon>
        <taxon>Bacillati</taxon>
        <taxon>Cyanobacteriota</taxon>
        <taxon>Cyanophyceae</taxon>
        <taxon>Nostocales</taxon>
        <taxon>Scytonemataceae</taxon>
        <taxon>Scytonema</taxon>
    </lineage>
</organism>
<dbReference type="Proteomes" id="UP000660380">
    <property type="component" value="Unassembled WGS sequence"/>
</dbReference>
<proteinExistence type="predicted"/>
<evidence type="ECO:0000313" key="1">
    <source>
        <dbReference type="EMBL" id="MBD2605934.1"/>
    </source>
</evidence>
<evidence type="ECO:0000313" key="2">
    <source>
        <dbReference type="Proteomes" id="UP000660380"/>
    </source>
</evidence>
<comment type="caution">
    <text evidence="1">The sequence shown here is derived from an EMBL/GenBank/DDBJ whole genome shotgun (WGS) entry which is preliminary data.</text>
</comment>
<accession>A0ABR8GSB3</accession>
<sequence>MRNTTLTPLQKAELSNWFDLLEQQWLTAIQQAESAEAIALAEAEAAWEQERQYYHDIHLYSDRC</sequence>
<dbReference type="RefSeq" id="WP_029630801.1">
    <property type="nucleotide sequence ID" value="NZ_JACJTA010000031.1"/>
</dbReference>
<protein>
    <submittedName>
        <fullName evidence="1">Uncharacterized protein</fullName>
    </submittedName>
</protein>
<keyword evidence="2" id="KW-1185">Reference proteome</keyword>
<reference evidence="1 2" key="1">
    <citation type="journal article" date="2020" name="ISME J.">
        <title>Comparative genomics reveals insights into cyanobacterial evolution and habitat adaptation.</title>
        <authorList>
            <person name="Chen M.Y."/>
            <person name="Teng W.K."/>
            <person name="Zhao L."/>
            <person name="Hu C.X."/>
            <person name="Zhou Y.K."/>
            <person name="Han B.P."/>
            <person name="Song L.R."/>
            <person name="Shu W.S."/>
        </authorList>
    </citation>
    <scope>NUCLEOTIDE SEQUENCE [LARGE SCALE GENOMIC DNA]</scope>
    <source>
        <strain evidence="1 2">FACHB-248</strain>
    </source>
</reference>
<name>A0ABR8GSB3_9CYAN</name>